<organism evidence="1 2">
    <name type="scientific">Lindgomyces ingoldianus</name>
    <dbReference type="NCBI Taxonomy" id="673940"/>
    <lineage>
        <taxon>Eukaryota</taxon>
        <taxon>Fungi</taxon>
        <taxon>Dikarya</taxon>
        <taxon>Ascomycota</taxon>
        <taxon>Pezizomycotina</taxon>
        <taxon>Dothideomycetes</taxon>
        <taxon>Pleosporomycetidae</taxon>
        <taxon>Pleosporales</taxon>
        <taxon>Lindgomycetaceae</taxon>
        <taxon>Lindgomyces</taxon>
    </lineage>
</organism>
<reference evidence="1" key="1">
    <citation type="journal article" date="2020" name="Stud. Mycol.">
        <title>101 Dothideomycetes genomes: a test case for predicting lifestyles and emergence of pathogens.</title>
        <authorList>
            <person name="Haridas S."/>
            <person name="Albert R."/>
            <person name="Binder M."/>
            <person name="Bloem J."/>
            <person name="Labutti K."/>
            <person name="Salamov A."/>
            <person name="Andreopoulos B."/>
            <person name="Baker S."/>
            <person name="Barry K."/>
            <person name="Bills G."/>
            <person name="Bluhm B."/>
            <person name="Cannon C."/>
            <person name="Castanera R."/>
            <person name="Culley D."/>
            <person name="Daum C."/>
            <person name="Ezra D."/>
            <person name="Gonzalez J."/>
            <person name="Henrissat B."/>
            <person name="Kuo A."/>
            <person name="Liang C."/>
            <person name="Lipzen A."/>
            <person name="Lutzoni F."/>
            <person name="Magnuson J."/>
            <person name="Mondo S."/>
            <person name="Nolan M."/>
            <person name="Ohm R."/>
            <person name="Pangilinan J."/>
            <person name="Park H.-J."/>
            <person name="Ramirez L."/>
            <person name="Alfaro M."/>
            <person name="Sun H."/>
            <person name="Tritt A."/>
            <person name="Yoshinaga Y."/>
            <person name="Zwiers L.-H."/>
            <person name="Turgeon B."/>
            <person name="Goodwin S."/>
            <person name="Spatafora J."/>
            <person name="Crous P."/>
            <person name="Grigoriev I."/>
        </authorList>
    </citation>
    <scope>NUCLEOTIDE SEQUENCE</scope>
    <source>
        <strain evidence="1">ATCC 200398</strain>
    </source>
</reference>
<gene>
    <name evidence="1" type="ORF">BDR25DRAFT_98486</name>
</gene>
<evidence type="ECO:0000313" key="2">
    <source>
        <dbReference type="Proteomes" id="UP000799755"/>
    </source>
</evidence>
<sequence>MQRIRPTDRFIRIKNWKGGTLLLYMFDPLIAKIIDWLGLVGRTGMGIGFCFGEGKEHGLRLTHQVYGIDLGHHFSPRNPVNSLPMVHHVEFGPNTHTHTQKQEWILALPNMPSLQLQALKFRRDSLWRLLVGWFGSSTFILDGSYVRP</sequence>
<comment type="caution">
    <text evidence="1">The sequence shown here is derived from an EMBL/GenBank/DDBJ whole genome shotgun (WGS) entry which is preliminary data.</text>
</comment>
<protein>
    <submittedName>
        <fullName evidence="1">Uncharacterized protein</fullName>
    </submittedName>
</protein>
<dbReference type="EMBL" id="MU003538">
    <property type="protein sequence ID" value="KAF2464365.1"/>
    <property type="molecule type" value="Genomic_DNA"/>
</dbReference>
<accession>A0ACB6QCY7</accession>
<dbReference type="Proteomes" id="UP000799755">
    <property type="component" value="Unassembled WGS sequence"/>
</dbReference>
<proteinExistence type="predicted"/>
<name>A0ACB6QCY7_9PLEO</name>
<keyword evidence="2" id="KW-1185">Reference proteome</keyword>
<evidence type="ECO:0000313" key="1">
    <source>
        <dbReference type="EMBL" id="KAF2464365.1"/>
    </source>
</evidence>